<reference evidence="2" key="1">
    <citation type="submission" date="2022-06" db="EMBL/GenBank/DDBJ databases">
        <title>Complete genome sequence of Streptomyces nigrescens HEK616.</title>
        <authorList>
            <person name="Asamizu S."/>
            <person name="Onaka H."/>
        </authorList>
    </citation>
    <scope>NUCLEOTIDE SEQUENCE</scope>
    <source>
        <strain evidence="2">HEK616</strain>
    </source>
</reference>
<dbReference type="Proteomes" id="UP001059597">
    <property type="component" value="Chromosome"/>
</dbReference>
<evidence type="ECO:0000313" key="3">
    <source>
        <dbReference type="Proteomes" id="UP001059597"/>
    </source>
</evidence>
<keyword evidence="3" id="KW-1185">Reference proteome</keyword>
<evidence type="ECO:0000256" key="1">
    <source>
        <dbReference type="SAM" id="MobiDB-lite"/>
    </source>
</evidence>
<feature type="region of interest" description="Disordered" evidence="1">
    <location>
        <begin position="20"/>
        <end position="44"/>
    </location>
</feature>
<accession>A0ABM7ZW09</accession>
<organism evidence="2 3">
    <name type="scientific">Streptomyces nigrescens</name>
    <dbReference type="NCBI Taxonomy" id="1920"/>
    <lineage>
        <taxon>Bacteria</taxon>
        <taxon>Bacillati</taxon>
        <taxon>Actinomycetota</taxon>
        <taxon>Actinomycetes</taxon>
        <taxon>Kitasatosporales</taxon>
        <taxon>Streptomycetaceae</taxon>
        <taxon>Streptomyces</taxon>
    </lineage>
</organism>
<proteinExistence type="predicted"/>
<protein>
    <submittedName>
        <fullName evidence="2">Uncharacterized protein</fullName>
    </submittedName>
</protein>
<evidence type="ECO:0000313" key="2">
    <source>
        <dbReference type="EMBL" id="BDM70558.1"/>
    </source>
</evidence>
<gene>
    <name evidence="2" type="ORF">HEK616_40450</name>
</gene>
<name>A0ABM7ZW09_STRNI</name>
<dbReference type="RefSeq" id="WP_261954284.1">
    <property type="nucleotide sequence ID" value="NZ_AP026073.1"/>
</dbReference>
<sequence length="201" mass="22764">MVTVPFSELNGDGIMRALRKERQRKEAEAKAQRTAEAQRKREAEAKALRERAEACESSREESFRRCDNDGFLTQWAAGVSAQAYSLDADIVAQGGKWEFPALFDLEGTLVPARRERGQYGWYWELLNERGRRIGWFNESKAKNPETRRRNNAKKGYYVGTVRVPAEAGVRNTEPGTNWIATVPVRKDGGWSPDAEIVDNGQ</sequence>
<dbReference type="EMBL" id="AP026073">
    <property type="protein sequence ID" value="BDM70558.1"/>
    <property type="molecule type" value="Genomic_DNA"/>
</dbReference>